<reference evidence="6" key="1">
    <citation type="journal article" date="2019" name="Int. J. Syst. Evol. Microbiol.">
        <title>The Global Catalogue of Microorganisms (GCM) 10K type strain sequencing project: providing services to taxonomists for standard genome sequencing and annotation.</title>
        <authorList>
            <consortium name="The Broad Institute Genomics Platform"/>
            <consortium name="The Broad Institute Genome Sequencing Center for Infectious Disease"/>
            <person name="Wu L."/>
            <person name="Ma J."/>
        </authorList>
    </citation>
    <scope>NUCLEOTIDE SEQUENCE [LARGE SCALE GENOMIC DNA]</scope>
    <source>
        <strain evidence="6">CGMCC 1.15399</strain>
    </source>
</reference>
<feature type="chain" id="PRO_5045654725" evidence="4">
    <location>
        <begin position="22"/>
        <end position="439"/>
    </location>
</feature>
<evidence type="ECO:0000256" key="4">
    <source>
        <dbReference type="SAM" id="SignalP"/>
    </source>
</evidence>
<dbReference type="Proteomes" id="UP001597097">
    <property type="component" value="Unassembled WGS sequence"/>
</dbReference>
<evidence type="ECO:0000256" key="2">
    <source>
        <dbReference type="ARBA" id="ARBA00022448"/>
    </source>
</evidence>
<comment type="similarity">
    <text evidence="1">Belongs to the bacterial solute-binding protein 1 family.</text>
</comment>
<proteinExistence type="inferred from homology"/>
<sequence length="439" mass="46603">MRRIGVAAACAAFALLASACAPETSSSGTANAPSAGEKVSLSVWSKFSGRELGVLQKVLDGFQAKHPNITVKNQGSQDDDKVAQAIRGGNPPDVAISFSTDNIGQFCSGGAWQDLKAYIARDKVDLNQLPAATRAYTEFKGTRCAMPLLADVYGLYYNKAMFAKAGISEPPKTMSELFEAAKKLTVRNPDGSIKVAGFVPTIGFYANHVQMWAASWGAQWAGQDGKSTLGTDPQWQAMLEWAKKFTDFYGRDKLAKFTAGLGQEYSPDHAFEKGQIAMAMDGEFRTAFIEAEAPKLDYATAPFPVADNKPDLYGGGYTTGTIIGIPKGAKNAGAGWELVKYLSTDPAALQELAHGLKNVPSTVPALQDPVLQKDVHFKTFLDIFANPNLATNPASANGGAYLKSAEDFAISYQSGGVPDLKAGLAKTGTQIDADAQLGS</sequence>
<evidence type="ECO:0000313" key="5">
    <source>
        <dbReference type="EMBL" id="MFD1535823.1"/>
    </source>
</evidence>
<keyword evidence="3 4" id="KW-0732">Signal</keyword>
<name>A0ABW4FZD2_9ACTN</name>
<protein>
    <submittedName>
        <fullName evidence="5">ABC transporter substrate-binding protein</fullName>
    </submittedName>
</protein>
<accession>A0ABW4FZD2</accession>
<comment type="caution">
    <text evidence="5">The sequence shown here is derived from an EMBL/GenBank/DDBJ whole genome shotgun (WGS) entry which is preliminary data.</text>
</comment>
<evidence type="ECO:0000313" key="6">
    <source>
        <dbReference type="Proteomes" id="UP001597097"/>
    </source>
</evidence>
<dbReference type="PANTHER" id="PTHR30061">
    <property type="entry name" value="MALTOSE-BINDING PERIPLASMIC PROTEIN"/>
    <property type="match status" value="1"/>
</dbReference>
<organism evidence="5 6">
    <name type="scientific">Nonomuraea guangzhouensis</name>
    <dbReference type="NCBI Taxonomy" id="1291555"/>
    <lineage>
        <taxon>Bacteria</taxon>
        <taxon>Bacillati</taxon>
        <taxon>Actinomycetota</taxon>
        <taxon>Actinomycetes</taxon>
        <taxon>Streptosporangiales</taxon>
        <taxon>Streptosporangiaceae</taxon>
        <taxon>Nonomuraea</taxon>
    </lineage>
</organism>
<feature type="signal peptide" evidence="4">
    <location>
        <begin position="1"/>
        <end position="21"/>
    </location>
</feature>
<dbReference type="Pfam" id="PF01547">
    <property type="entry name" value="SBP_bac_1"/>
    <property type="match status" value="1"/>
</dbReference>
<evidence type="ECO:0000256" key="1">
    <source>
        <dbReference type="ARBA" id="ARBA00008520"/>
    </source>
</evidence>
<keyword evidence="6" id="KW-1185">Reference proteome</keyword>
<dbReference type="CDD" id="cd14748">
    <property type="entry name" value="PBP2_UgpB"/>
    <property type="match status" value="1"/>
</dbReference>
<evidence type="ECO:0000256" key="3">
    <source>
        <dbReference type="ARBA" id="ARBA00022729"/>
    </source>
</evidence>
<dbReference type="PROSITE" id="PS51257">
    <property type="entry name" value="PROKAR_LIPOPROTEIN"/>
    <property type="match status" value="1"/>
</dbReference>
<dbReference type="InterPro" id="IPR006059">
    <property type="entry name" value="SBP"/>
</dbReference>
<dbReference type="PANTHER" id="PTHR30061:SF50">
    <property type="entry name" value="MALTOSE_MALTODEXTRIN-BINDING PERIPLASMIC PROTEIN"/>
    <property type="match status" value="1"/>
</dbReference>
<gene>
    <name evidence="5" type="ORF">ACFSJ0_02190</name>
</gene>
<dbReference type="RefSeq" id="WP_219532720.1">
    <property type="nucleotide sequence ID" value="NZ_JAHKRM010000015.1"/>
</dbReference>
<keyword evidence="2" id="KW-0813">Transport</keyword>
<dbReference type="EMBL" id="JBHUCM010000004">
    <property type="protein sequence ID" value="MFD1535823.1"/>
    <property type="molecule type" value="Genomic_DNA"/>
</dbReference>